<dbReference type="AlphaFoldDB" id="W1P2B7"/>
<gene>
    <name evidence="1" type="ORF">AMTR_s00097p00162320</name>
</gene>
<dbReference type="Proteomes" id="UP000017836">
    <property type="component" value="Unassembled WGS sequence"/>
</dbReference>
<evidence type="ECO:0000313" key="2">
    <source>
        <dbReference type="Proteomes" id="UP000017836"/>
    </source>
</evidence>
<dbReference type="HOGENOM" id="CLU_2515674_0_0_1"/>
<accession>W1P2B7</accession>
<dbReference type="Gramene" id="ERN01769">
    <property type="protein sequence ID" value="ERN01769"/>
    <property type="gene ID" value="AMTR_s00097p00162320"/>
</dbReference>
<protein>
    <submittedName>
        <fullName evidence="1">Uncharacterized protein</fullName>
    </submittedName>
</protein>
<keyword evidence="2" id="KW-1185">Reference proteome</keyword>
<evidence type="ECO:0000313" key="1">
    <source>
        <dbReference type="EMBL" id="ERN01769.1"/>
    </source>
</evidence>
<proteinExistence type="predicted"/>
<name>W1P2B7_AMBTC</name>
<sequence>MALPMHLMLAGQVFPARPPLPEGPAVPSPSSLALLVGPIPGILLTLYSPLVRPLFPSSVPFYDPVRSPQIQVACGFEVLSLPCSC</sequence>
<organism evidence="1 2">
    <name type="scientific">Amborella trichopoda</name>
    <dbReference type="NCBI Taxonomy" id="13333"/>
    <lineage>
        <taxon>Eukaryota</taxon>
        <taxon>Viridiplantae</taxon>
        <taxon>Streptophyta</taxon>
        <taxon>Embryophyta</taxon>
        <taxon>Tracheophyta</taxon>
        <taxon>Spermatophyta</taxon>
        <taxon>Magnoliopsida</taxon>
        <taxon>Amborellales</taxon>
        <taxon>Amborellaceae</taxon>
        <taxon>Amborella</taxon>
    </lineage>
</organism>
<dbReference type="EMBL" id="KI394743">
    <property type="protein sequence ID" value="ERN01769.1"/>
    <property type="molecule type" value="Genomic_DNA"/>
</dbReference>
<reference evidence="2" key="1">
    <citation type="journal article" date="2013" name="Science">
        <title>The Amborella genome and the evolution of flowering plants.</title>
        <authorList>
            <consortium name="Amborella Genome Project"/>
        </authorList>
    </citation>
    <scope>NUCLEOTIDE SEQUENCE [LARGE SCALE GENOMIC DNA]</scope>
</reference>